<evidence type="ECO:0000313" key="3">
    <source>
        <dbReference type="EMBL" id="KAF9889306.1"/>
    </source>
</evidence>
<organism evidence="3 4">
    <name type="scientific">Aspergillus nanangensis</name>
    <dbReference type="NCBI Taxonomy" id="2582783"/>
    <lineage>
        <taxon>Eukaryota</taxon>
        <taxon>Fungi</taxon>
        <taxon>Dikarya</taxon>
        <taxon>Ascomycota</taxon>
        <taxon>Pezizomycotina</taxon>
        <taxon>Eurotiomycetes</taxon>
        <taxon>Eurotiomycetidae</taxon>
        <taxon>Eurotiales</taxon>
        <taxon>Aspergillaceae</taxon>
        <taxon>Aspergillus</taxon>
        <taxon>Aspergillus subgen. Circumdati</taxon>
    </lineage>
</organism>
<evidence type="ECO:0000256" key="1">
    <source>
        <dbReference type="SAM" id="MobiDB-lite"/>
    </source>
</evidence>
<accession>A0AAD4CMR6</accession>
<keyword evidence="2" id="KW-1133">Transmembrane helix</keyword>
<reference evidence="3" key="1">
    <citation type="journal article" date="2019" name="Beilstein J. Org. Chem.">
        <title>Nanangenines: drimane sesquiterpenoids as the dominant metabolite cohort of a novel Australian fungus, Aspergillus nanangensis.</title>
        <authorList>
            <person name="Lacey H.J."/>
            <person name="Gilchrist C.L.M."/>
            <person name="Crombie A."/>
            <person name="Kalaitzis J.A."/>
            <person name="Vuong D."/>
            <person name="Rutledge P.J."/>
            <person name="Turner P."/>
            <person name="Pitt J.I."/>
            <person name="Lacey E."/>
            <person name="Chooi Y.H."/>
            <person name="Piggott A.M."/>
        </authorList>
    </citation>
    <scope>NUCLEOTIDE SEQUENCE</scope>
    <source>
        <strain evidence="3">MST-FP2251</strain>
    </source>
</reference>
<evidence type="ECO:0000313" key="4">
    <source>
        <dbReference type="Proteomes" id="UP001194746"/>
    </source>
</evidence>
<feature type="region of interest" description="Disordered" evidence="1">
    <location>
        <begin position="370"/>
        <end position="407"/>
    </location>
</feature>
<gene>
    <name evidence="3" type="ORF">FE257_007415</name>
</gene>
<proteinExistence type="predicted"/>
<feature type="compositionally biased region" description="Polar residues" evidence="1">
    <location>
        <begin position="398"/>
        <end position="407"/>
    </location>
</feature>
<reference evidence="3" key="2">
    <citation type="submission" date="2020-02" db="EMBL/GenBank/DDBJ databases">
        <authorList>
            <person name="Gilchrist C.L.M."/>
            <person name="Chooi Y.-H."/>
        </authorList>
    </citation>
    <scope>NUCLEOTIDE SEQUENCE</scope>
    <source>
        <strain evidence="3">MST-FP2251</strain>
    </source>
</reference>
<keyword evidence="4" id="KW-1185">Reference proteome</keyword>
<keyword evidence="2" id="KW-0812">Transmembrane</keyword>
<sequence>MEFTSKFSEFQLDIVGFLAILGEGSVAVNYQVATLSYFTFLPRLLPAPQAFIRPARPLRLDTVAAVVVGVRSGNLRQHVYRIPHIILPGEKLMTSKCDYTVRRVRVKVKRGDVGSPLITARTYSLLSLLSVIGCVISFILLGLSIHFADGWALIATVLLSCLSSVLGVACKWSLTLGTRQAQRRIPKSDVIICYPNGSFLIVKCNEVVARALFFAPERCNYLLGSVRYRSMALMGTMMLMFGVVALGNANIKMQLAFGASYLLLNAAYWVVAAMPEKLHWEYSALDIKEMETVVPAKKSFTNALWEAIKLTKTSQWARIGQVAPDTRAWDEWLKKANEAANREDGLDPDKWNAGLALSDCIKLYNVDAFDSDDSDETGDDEPAPDPRSIELAQMNPRAETNSTTDTR</sequence>
<protein>
    <submittedName>
        <fullName evidence="3">Uncharacterized protein</fullName>
    </submittedName>
</protein>
<feature type="transmembrane region" description="Helical" evidence="2">
    <location>
        <begin position="125"/>
        <end position="145"/>
    </location>
</feature>
<feature type="transmembrane region" description="Helical" evidence="2">
    <location>
        <begin position="231"/>
        <end position="249"/>
    </location>
</feature>
<keyword evidence="2" id="KW-0472">Membrane</keyword>
<name>A0AAD4CMR6_ASPNN</name>
<feature type="transmembrane region" description="Helical" evidence="2">
    <location>
        <begin position="255"/>
        <end position="274"/>
    </location>
</feature>
<dbReference type="EMBL" id="VCAU01000037">
    <property type="protein sequence ID" value="KAF9889306.1"/>
    <property type="molecule type" value="Genomic_DNA"/>
</dbReference>
<feature type="transmembrane region" description="Helical" evidence="2">
    <location>
        <begin position="151"/>
        <end position="174"/>
    </location>
</feature>
<comment type="caution">
    <text evidence="3">The sequence shown here is derived from an EMBL/GenBank/DDBJ whole genome shotgun (WGS) entry which is preliminary data.</text>
</comment>
<feature type="compositionally biased region" description="Acidic residues" evidence="1">
    <location>
        <begin position="370"/>
        <end position="383"/>
    </location>
</feature>
<evidence type="ECO:0000256" key="2">
    <source>
        <dbReference type="SAM" id="Phobius"/>
    </source>
</evidence>
<dbReference type="AlphaFoldDB" id="A0AAD4CMR6"/>
<dbReference type="Proteomes" id="UP001194746">
    <property type="component" value="Unassembled WGS sequence"/>
</dbReference>